<dbReference type="OrthoDB" id="9814042at2"/>
<dbReference type="EMBL" id="AE016828">
    <property type="protein sequence ID" value="AAO91346.2"/>
    <property type="molecule type" value="Genomic_DNA"/>
</dbReference>
<dbReference type="STRING" id="227377.CBU_1855"/>
<dbReference type="EnsemblBacteria" id="AAO91346">
    <property type="protein sequence ID" value="AAO91346"/>
    <property type="gene ID" value="CBU_1855"/>
</dbReference>
<evidence type="ECO:0000313" key="2">
    <source>
        <dbReference type="EMBL" id="AAO91346.2"/>
    </source>
</evidence>
<organism evidence="2 3">
    <name type="scientific">Coxiella burnetii (strain RSA 493 / Nine Mile phase I)</name>
    <dbReference type="NCBI Taxonomy" id="227377"/>
    <lineage>
        <taxon>Bacteria</taxon>
        <taxon>Pseudomonadati</taxon>
        <taxon>Pseudomonadota</taxon>
        <taxon>Gammaproteobacteria</taxon>
        <taxon>Legionellales</taxon>
        <taxon>Coxiellaceae</taxon>
        <taxon>Coxiella</taxon>
    </lineage>
</organism>
<dbReference type="Proteomes" id="UP000002671">
    <property type="component" value="Chromosome"/>
</dbReference>
<feature type="repeat" description="TPR" evidence="1">
    <location>
        <begin position="32"/>
        <end position="65"/>
    </location>
</feature>
<dbReference type="RefSeq" id="NP_820832.2">
    <property type="nucleotide sequence ID" value="NC_002971.4"/>
</dbReference>
<dbReference type="PROSITE" id="PS51257">
    <property type="entry name" value="PROKAR_LIPOPROTEIN"/>
    <property type="match status" value="1"/>
</dbReference>
<name>Q83AM8_COXBU</name>
<accession>Q83AM8</accession>
<proteinExistence type="predicted"/>
<reference evidence="2 3" key="2">
    <citation type="journal article" date="2009" name="Infect. Immun.">
        <title>Comparative genomics reveal extensive transposon-mediated genomic plasticity and diversity among potential effector proteins within the genus Coxiella.</title>
        <authorList>
            <person name="Beare P.A."/>
            <person name="Unsworth N."/>
            <person name="Andoh M."/>
            <person name="Voth D.E."/>
            <person name="Omsland A."/>
            <person name="Gilk S.D."/>
            <person name="Williams K.P."/>
            <person name="Sobral B.W."/>
            <person name="Kupko J.J.III."/>
            <person name="Porcella S.F."/>
            <person name="Samuel J.E."/>
            <person name="Heinzen R.A."/>
        </authorList>
    </citation>
    <scope>NUCLEOTIDE SEQUENCE [LARGE SCALE GENOMIC DNA]</scope>
    <source>
        <strain evidence="3">RSA 493 / Nine Mile phase I</strain>
    </source>
</reference>
<dbReference type="AlphaFoldDB" id="Q83AM8"/>
<reference evidence="2 3" key="1">
    <citation type="journal article" date="2003" name="Proc. Natl. Acad. Sci. U.S.A.">
        <title>Complete genome sequence of the Q-fever pathogen, Coxiella burnetii.</title>
        <authorList>
            <person name="Seshadri R."/>
            <person name="Paulsen I.T."/>
            <person name="Eisen J.A."/>
            <person name="Read T.D."/>
            <person name="Nelson K.E."/>
            <person name="Nelson W.C."/>
            <person name="Ward N.L."/>
            <person name="Tettelin H."/>
            <person name="Davidsen T.M."/>
            <person name="Beanan M.J."/>
            <person name="Deboy R.T."/>
            <person name="Daugherty S.C."/>
            <person name="Brinkac L.M."/>
            <person name="Madupu R."/>
            <person name="Dodson R.J."/>
            <person name="Khouri H.M."/>
            <person name="Lee K.H."/>
            <person name="Carty H.A."/>
            <person name="Scanlan D."/>
            <person name="Heinzen R.A."/>
            <person name="Thompson H.A."/>
            <person name="Samuel J.E."/>
            <person name="Fraser C.M."/>
            <person name="Heidelberg J.F."/>
        </authorList>
    </citation>
    <scope>NUCLEOTIDE SEQUENCE [LARGE SCALE GENOMIC DNA]</scope>
    <source>
        <strain evidence="3">RSA 493 / Nine Mile phase I</strain>
    </source>
</reference>
<sequence>MFMPWLRFLIIFLMGFAISACEKSYSPLYSDANVYLTIAYYEEQKENTDLANSYYQRAVDSAPNSDRVHNNYGVFLCRQKRYKAAIEQFVVASKINYKYRVMAYQNMSLCKKLLH</sequence>
<dbReference type="PROSITE" id="PS50005">
    <property type="entry name" value="TPR"/>
    <property type="match status" value="1"/>
</dbReference>
<dbReference type="Pfam" id="PF13431">
    <property type="entry name" value="TPR_17"/>
    <property type="match status" value="1"/>
</dbReference>
<protein>
    <submittedName>
        <fullName evidence="2">Type 4 pili biogenesis protein</fullName>
    </submittedName>
</protein>
<dbReference type="HOGENOM" id="CLU_2129295_0_0_6"/>
<dbReference type="GeneID" id="1209768"/>
<evidence type="ECO:0000256" key="1">
    <source>
        <dbReference type="PROSITE-ProRule" id="PRU00339"/>
    </source>
</evidence>
<keyword evidence="3" id="KW-1185">Reference proteome</keyword>
<dbReference type="SUPFAM" id="SSF48452">
    <property type="entry name" value="TPR-like"/>
    <property type="match status" value="1"/>
</dbReference>
<dbReference type="PATRIC" id="fig|227377.7.peg.1838"/>
<gene>
    <name evidence="2" type="primary">pilF</name>
    <name evidence="2" type="ordered locus">CBU_1855</name>
</gene>
<keyword evidence="1" id="KW-0802">TPR repeat</keyword>
<dbReference type="KEGG" id="cbu:CBU_1855"/>
<dbReference type="InterPro" id="IPR019734">
    <property type="entry name" value="TPR_rpt"/>
</dbReference>
<dbReference type="eggNOG" id="COG3063">
    <property type="taxonomic scope" value="Bacteria"/>
</dbReference>
<dbReference type="InterPro" id="IPR011990">
    <property type="entry name" value="TPR-like_helical_dom_sf"/>
</dbReference>
<dbReference type="Gene3D" id="1.25.40.10">
    <property type="entry name" value="Tetratricopeptide repeat domain"/>
    <property type="match status" value="1"/>
</dbReference>
<evidence type="ECO:0000313" key="3">
    <source>
        <dbReference type="Proteomes" id="UP000002671"/>
    </source>
</evidence>
<dbReference type="RefSeq" id="WP_010958491.1">
    <property type="nucleotide sequence ID" value="NC_002971.4"/>
</dbReference>